<evidence type="ECO:0000259" key="1">
    <source>
        <dbReference type="Pfam" id="PF00534"/>
    </source>
</evidence>
<dbReference type="InterPro" id="IPR050194">
    <property type="entry name" value="Glycosyltransferase_grp1"/>
</dbReference>
<organism evidence="2 3">
    <name type="scientific">Candidatus Berkelbacteria bacterium RIFCSPLOWO2_01_FULL_50_28</name>
    <dbReference type="NCBI Taxonomy" id="1797471"/>
    <lineage>
        <taxon>Bacteria</taxon>
        <taxon>Candidatus Berkelbacteria</taxon>
    </lineage>
</organism>
<dbReference type="AlphaFoldDB" id="A0A1F5EC61"/>
<name>A0A1F5EC61_9BACT</name>
<sequence length="365" mass="40759">MKIALVHGFFTQWGGAERVLKTFSEIWPEAPIYLLAKDQKLIDEFLPGRIIIPSFLQDWPGMPAGRKYYLPFLPKAIESFNFSDFDVVLSDCSSFEKGVITKPPTKHVCYLHTPTRYLTRDRDEYLANASIPLPFIGRPVVRAITEQVRKWDLQASKRPDYLIANSHFIAAETKKYYGRTADTVFFPPVDTSMFEIADKTGDYFLVLGRTEPYKRTDLAILAATKLGLKLKVVGGGSHLDELKKLAGPTVEFVGRVPDPELAGLYANCIALIHPQLEDAGITPLESMASGRPVIAYAAGGALESVLPGVTGEFFQEQTVESLVAVLKNFDVKKYNPEKIRAVALQFDAKIFKEKIKQIVESQTSH</sequence>
<dbReference type="Gene3D" id="3.40.50.2000">
    <property type="entry name" value="Glycogen Phosphorylase B"/>
    <property type="match status" value="1"/>
</dbReference>
<accession>A0A1F5EC61</accession>
<dbReference type="PANTHER" id="PTHR45947">
    <property type="entry name" value="SULFOQUINOVOSYL TRANSFERASE SQD2"/>
    <property type="match status" value="1"/>
</dbReference>
<dbReference type="PANTHER" id="PTHR45947:SF3">
    <property type="entry name" value="SULFOQUINOVOSYL TRANSFERASE SQD2"/>
    <property type="match status" value="1"/>
</dbReference>
<dbReference type="InterPro" id="IPR001296">
    <property type="entry name" value="Glyco_trans_1"/>
</dbReference>
<dbReference type="Proteomes" id="UP000177481">
    <property type="component" value="Unassembled WGS sequence"/>
</dbReference>
<dbReference type="STRING" id="1797471.A3A71_02750"/>
<gene>
    <name evidence="2" type="ORF">A3A71_02750</name>
</gene>
<evidence type="ECO:0000313" key="3">
    <source>
        <dbReference type="Proteomes" id="UP000177481"/>
    </source>
</evidence>
<dbReference type="EMBL" id="MEZX01000002">
    <property type="protein sequence ID" value="OGD64941.1"/>
    <property type="molecule type" value="Genomic_DNA"/>
</dbReference>
<dbReference type="SUPFAM" id="SSF53756">
    <property type="entry name" value="UDP-Glycosyltransferase/glycogen phosphorylase"/>
    <property type="match status" value="1"/>
</dbReference>
<proteinExistence type="predicted"/>
<protein>
    <recommendedName>
        <fullName evidence="1">Glycosyl transferase family 1 domain-containing protein</fullName>
    </recommendedName>
</protein>
<feature type="domain" description="Glycosyl transferase family 1" evidence="1">
    <location>
        <begin position="198"/>
        <end position="327"/>
    </location>
</feature>
<dbReference type="Pfam" id="PF00534">
    <property type="entry name" value="Glycos_transf_1"/>
    <property type="match status" value="1"/>
</dbReference>
<reference evidence="2 3" key="1">
    <citation type="journal article" date="2016" name="Nat. Commun.">
        <title>Thousands of microbial genomes shed light on interconnected biogeochemical processes in an aquifer system.</title>
        <authorList>
            <person name="Anantharaman K."/>
            <person name="Brown C.T."/>
            <person name="Hug L.A."/>
            <person name="Sharon I."/>
            <person name="Castelle C.J."/>
            <person name="Probst A.J."/>
            <person name="Thomas B.C."/>
            <person name="Singh A."/>
            <person name="Wilkins M.J."/>
            <person name="Karaoz U."/>
            <person name="Brodie E.L."/>
            <person name="Williams K.H."/>
            <person name="Hubbard S.S."/>
            <person name="Banfield J.F."/>
        </authorList>
    </citation>
    <scope>NUCLEOTIDE SEQUENCE [LARGE SCALE GENOMIC DNA]</scope>
</reference>
<comment type="caution">
    <text evidence="2">The sequence shown here is derived from an EMBL/GenBank/DDBJ whole genome shotgun (WGS) entry which is preliminary data.</text>
</comment>
<evidence type="ECO:0000313" key="2">
    <source>
        <dbReference type="EMBL" id="OGD64941.1"/>
    </source>
</evidence>
<dbReference type="GO" id="GO:0016757">
    <property type="term" value="F:glycosyltransferase activity"/>
    <property type="evidence" value="ECO:0007669"/>
    <property type="project" value="InterPro"/>
</dbReference>